<evidence type="ECO:0000256" key="1">
    <source>
        <dbReference type="ARBA" id="ARBA00004123"/>
    </source>
</evidence>
<evidence type="ECO:0000256" key="4">
    <source>
        <dbReference type="ARBA" id="ARBA00023163"/>
    </source>
</evidence>
<dbReference type="Pfam" id="PF05158">
    <property type="entry name" value="RNA_pol_Rpc34"/>
    <property type="match status" value="2"/>
</dbReference>
<evidence type="ECO:0000256" key="5">
    <source>
        <dbReference type="ARBA" id="ARBA00023242"/>
    </source>
</evidence>
<keyword evidence="3 6" id="KW-0240">DNA-directed RNA polymerase</keyword>
<sequence length="279" mass="30990">MGTKLSAVEQIVLELCRENVHPISSGALQAKTPEINEDYVTNALNSLLNKHRLSILQQDGEISFQYISEGEALKLKGLSPEDMLIYQQIAAAGNMGIWTKDLKLRTNLQNVQVTRILKTLEGRGLVKNVKSVQHANRKVYMLAELEPAREITGGAWYTDQEFDEAFIDGLRGFCKNYIREEGAATLGDMVEALRVQRVSRLELGPGEVQSILRTLLYDGALERRERGGEEVFQAARDTAPETTAFTAIPCGVCPVSQECTDDGPISPSTCPYYKAYLDF</sequence>
<evidence type="ECO:0000256" key="6">
    <source>
        <dbReference type="PIRNR" id="PIRNR028763"/>
    </source>
</evidence>
<gene>
    <name evidence="7" type="ORF">CVIRNUC_002833</name>
</gene>
<dbReference type="PIRSF" id="PIRSF028763">
    <property type="entry name" value="RNA_pol_Rpc34"/>
    <property type="match status" value="1"/>
</dbReference>
<evidence type="ECO:0000313" key="7">
    <source>
        <dbReference type="EMBL" id="CAK0761151.1"/>
    </source>
</evidence>
<accession>A0AAV1I176</accession>
<evidence type="ECO:0000313" key="8">
    <source>
        <dbReference type="Proteomes" id="UP001314263"/>
    </source>
</evidence>
<protein>
    <recommendedName>
        <fullName evidence="6">DNA-directed RNA polymerase III subunit RPC6</fullName>
        <shortName evidence="6">RNA polymerase III subunit C6</shortName>
    </recommendedName>
</protein>
<proteinExistence type="inferred from homology"/>
<dbReference type="GO" id="GO:0005654">
    <property type="term" value="C:nucleoplasm"/>
    <property type="evidence" value="ECO:0007669"/>
    <property type="project" value="UniProtKB-ARBA"/>
</dbReference>
<comment type="caution">
    <text evidence="7">The sequence shown here is derived from an EMBL/GenBank/DDBJ whole genome shotgun (WGS) entry which is preliminary data.</text>
</comment>
<dbReference type="FunFam" id="1.10.10.10:FF:000116">
    <property type="entry name" value="DNA-directed RNA polymerase III subunit RPC6"/>
    <property type="match status" value="1"/>
</dbReference>
<evidence type="ECO:0000256" key="3">
    <source>
        <dbReference type="ARBA" id="ARBA00022478"/>
    </source>
</evidence>
<comment type="similarity">
    <text evidence="2 6">Belongs to the eukaryotic RPC34/RPC39 RNA polymerase subunit family.</text>
</comment>
<dbReference type="EMBL" id="CAUYUE010000004">
    <property type="protein sequence ID" value="CAK0761151.1"/>
    <property type="molecule type" value="Genomic_DNA"/>
</dbReference>
<dbReference type="InterPro" id="IPR036390">
    <property type="entry name" value="WH_DNA-bd_sf"/>
</dbReference>
<dbReference type="GO" id="GO:0005737">
    <property type="term" value="C:cytoplasm"/>
    <property type="evidence" value="ECO:0007669"/>
    <property type="project" value="UniProtKB-ARBA"/>
</dbReference>
<reference evidence="7 8" key="1">
    <citation type="submission" date="2023-10" db="EMBL/GenBank/DDBJ databases">
        <authorList>
            <person name="Maclean D."/>
            <person name="Macfadyen A."/>
        </authorList>
    </citation>
    <scope>NUCLEOTIDE SEQUENCE [LARGE SCALE GENOMIC DNA]</scope>
</reference>
<comment type="subcellular location">
    <subcellularLocation>
        <location evidence="1 6">Nucleus</location>
    </subcellularLocation>
</comment>
<dbReference type="InterPro" id="IPR036388">
    <property type="entry name" value="WH-like_DNA-bd_sf"/>
</dbReference>
<keyword evidence="5 6" id="KW-0539">Nucleus</keyword>
<dbReference type="GO" id="GO:0005666">
    <property type="term" value="C:RNA polymerase III complex"/>
    <property type="evidence" value="ECO:0007669"/>
    <property type="project" value="UniProtKB-UniRule"/>
</dbReference>
<dbReference type="InterPro" id="IPR016049">
    <property type="entry name" value="RNA_pol_Rpc34-like"/>
</dbReference>
<dbReference type="AlphaFoldDB" id="A0AAV1I176"/>
<keyword evidence="8" id="KW-1185">Reference proteome</keyword>
<comment type="function">
    <text evidence="6">DNA-dependent RNA polymerase catalyzes the transcription of DNA into RNA using the four ribonucleoside triphosphates as substrates. Specific peripheric component of RNA polymerase III which synthesizes small RNAs, such as 5S rRNA and tRNAs.</text>
</comment>
<dbReference type="InterPro" id="IPR007832">
    <property type="entry name" value="RNA_pol_Rpc34"/>
</dbReference>
<dbReference type="GO" id="GO:0006383">
    <property type="term" value="P:transcription by RNA polymerase III"/>
    <property type="evidence" value="ECO:0007669"/>
    <property type="project" value="UniProtKB-UniRule"/>
</dbReference>
<organism evidence="7 8">
    <name type="scientific">Coccomyxa viridis</name>
    <dbReference type="NCBI Taxonomy" id="1274662"/>
    <lineage>
        <taxon>Eukaryota</taxon>
        <taxon>Viridiplantae</taxon>
        <taxon>Chlorophyta</taxon>
        <taxon>core chlorophytes</taxon>
        <taxon>Trebouxiophyceae</taxon>
        <taxon>Trebouxiophyceae incertae sedis</taxon>
        <taxon>Coccomyxaceae</taxon>
        <taxon>Coccomyxa</taxon>
    </lineage>
</organism>
<dbReference type="Gene3D" id="1.10.10.10">
    <property type="entry name" value="Winged helix-like DNA-binding domain superfamily/Winged helix DNA-binding domain"/>
    <property type="match status" value="2"/>
</dbReference>
<keyword evidence="4 6" id="KW-0804">Transcription</keyword>
<dbReference type="Proteomes" id="UP001314263">
    <property type="component" value="Unassembled WGS sequence"/>
</dbReference>
<dbReference type="SUPFAM" id="SSF46785">
    <property type="entry name" value="Winged helix' DNA-binding domain"/>
    <property type="match status" value="1"/>
</dbReference>
<evidence type="ECO:0000256" key="2">
    <source>
        <dbReference type="ARBA" id="ARBA00011038"/>
    </source>
</evidence>
<name>A0AAV1I176_9CHLO</name>
<dbReference type="PANTHER" id="PTHR12780">
    <property type="entry name" value="RNA POLYMERASE III DNA DIRECTED , 39KD SUBUNIT-RELATED"/>
    <property type="match status" value="1"/>
</dbReference>